<organism evidence="1 2">
    <name type="scientific">Gossypium raimondii</name>
    <name type="common">Peruvian cotton</name>
    <name type="synonym">Gossypium klotzschianum subsp. raimondii</name>
    <dbReference type="NCBI Taxonomy" id="29730"/>
    <lineage>
        <taxon>Eukaryota</taxon>
        <taxon>Viridiplantae</taxon>
        <taxon>Streptophyta</taxon>
        <taxon>Embryophyta</taxon>
        <taxon>Tracheophyta</taxon>
        <taxon>Spermatophyta</taxon>
        <taxon>Magnoliopsida</taxon>
        <taxon>eudicotyledons</taxon>
        <taxon>Gunneridae</taxon>
        <taxon>Pentapetalae</taxon>
        <taxon>rosids</taxon>
        <taxon>malvids</taxon>
        <taxon>Malvales</taxon>
        <taxon>Malvaceae</taxon>
        <taxon>Malvoideae</taxon>
        <taxon>Gossypium</taxon>
    </lineage>
</organism>
<feature type="non-terminal residue" evidence="1">
    <location>
        <position position="31"/>
    </location>
</feature>
<comment type="caution">
    <text evidence="1">The sequence shown here is derived from an EMBL/GenBank/DDBJ whole genome shotgun (WGS) entry which is preliminary data.</text>
</comment>
<dbReference type="EMBL" id="JABEZZ010000003">
    <property type="protein sequence ID" value="MBA0582570.1"/>
    <property type="molecule type" value="Genomic_DNA"/>
</dbReference>
<dbReference type="Proteomes" id="UP000593578">
    <property type="component" value="Unassembled WGS sequence"/>
</dbReference>
<gene>
    <name evidence="1" type="ORF">Gorai_024710</name>
</gene>
<accession>A0A7J8P0G7</accession>
<evidence type="ECO:0000313" key="1">
    <source>
        <dbReference type="EMBL" id="MBA0582570.1"/>
    </source>
</evidence>
<reference evidence="1 2" key="1">
    <citation type="journal article" date="2019" name="Genome Biol. Evol.">
        <title>Insights into the evolution of the New World diploid cottons (Gossypium, subgenus Houzingenia) based on genome sequencing.</title>
        <authorList>
            <person name="Grover C.E."/>
            <person name="Arick M.A. 2nd"/>
            <person name="Thrash A."/>
            <person name="Conover J.L."/>
            <person name="Sanders W.S."/>
            <person name="Peterson D.G."/>
            <person name="Frelichowski J.E."/>
            <person name="Scheffler J.A."/>
            <person name="Scheffler B.E."/>
            <person name="Wendel J.F."/>
        </authorList>
    </citation>
    <scope>NUCLEOTIDE SEQUENCE [LARGE SCALE GENOMIC DNA]</scope>
    <source>
        <strain evidence="1">8</strain>
        <tissue evidence="1">Leaf</tissue>
    </source>
</reference>
<dbReference type="AlphaFoldDB" id="A0A7J8P0G7"/>
<evidence type="ECO:0000313" key="2">
    <source>
        <dbReference type="Proteomes" id="UP000593578"/>
    </source>
</evidence>
<sequence>MYCIGFDKLWRFYVDYYGEQSLWLEAFGSSC</sequence>
<name>A0A7J8P0G7_GOSRA</name>
<protein>
    <submittedName>
        <fullName evidence="1">Uncharacterized protein</fullName>
    </submittedName>
</protein>
<proteinExistence type="predicted"/>